<comment type="similarity">
    <text evidence="1">Belongs to the non-flavoprotein flavin reductase family.</text>
</comment>
<dbReference type="PANTHER" id="PTHR30466:SF11">
    <property type="entry name" value="FLAVIN-DEPENDENT MONOOXYGENASE, REDUCTASE SUBUNIT HSAB"/>
    <property type="match status" value="1"/>
</dbReference>
<dbReference type="InterPro" id="IPR002563">
    <property type="entry name" value="Flavin_Rdtase-like_dom"/>
</dbReference>
<proteinExistence type="inferred from homology"/>
<dbReference type="GO" id="GO:0042602">
    <property type="term" value="F:riboflavin reductase (NADPH) activity"/>
    <property type="evidence" value="ECO:0007669"/>
    <property type="project" value="TreeGrafter"/>
</dbReference>
<evidence type="ECO:0000259" key="3">
    <source>
        <dbReference type="SMART" id="SM00903"/>
    </source>
</evidence>
<dbReference type="InterPro" id="IPR012349">
    <property type="entry name" value="Split_barrel_FMN-bd"/>
</dbReference>
<organism evidence="4 5">
    <name type="scientific">Corynebacterium kalidii</name>
    <dbReference type="NCBI Taxonomy" id="2931982"/>
    <lineage>
        <taxon>Bacteria</taxon>
        <taxon>Bacillati</taxon>
        <taxon>Actinomycetota</taxon>
        <taxon>Actinomycetes</taxon>
        <taxon>Mycobacteriales</taxon>
        <taxon>Corynebacteriaceae</taxon>
        <taxon>Corynebacterium</taxon>
    </lineage>
</organism>
<evidence type="ECO:0000256" key="2">
    <source>
        <dbReference type="ARBA" id="ARBA00023002"/>
    </source>
</evidence>
<dbReference type="RefSeq" id="WP_244804157.1">
    <property type="nucleotide sequence ID" value="NZ_JALIEA010000012.1"/>
</dbReference>
<dbReference type="SUPFAM" id="SSF50475">
    <property type="entry name" value="FMN-binding split barrel"/>
    <property type="match status" value="1"/>
</dbReference>
<dbReference type="SMART" id="SM00903">
    <property type="entry name" value="Flavin_Reduct"/>
    <property type="match status" value="1"/>
</dbReference>
<accession>A0A9X2AZ46</accession>
<feature type="domain" description="Flavin reductase like" evidence="3">
    <location>
        <begin position="19"/>
        <end position="163"/>
    </location>
</feature>
<gene>
    <name evidence="4" type="ORF">MUN33_06850</name>
</gene>
<keyword evidence="2" id="KW-0560">Oxidoreductase</keyword>
<dbReference type="Proteomes" id="UP001139207">
    <property type="component" value="Unassembled WGS sequence"/>
</dbReference>
<dbReference type="Gene3D" id="2.30.110.10">
    <property type="entry name" value="Electron Transport, Fmn-binding Protein, Chain A"/>
    <property type="match status" value="1"/>
</dbReference>
<protein>
    <submittedName>
        <fullName evidence="4">Flavin reductase family protein</fullName>
    </submittedName>
</protein>
<keyword evidence="5" id="KW-1185">Reference proteome</keyword>
<dbReference type="AlphaFoldDB" id="A0A9X2AZ46"/>
<evidence type="ECO:0000313" key="4">
    <source>
        <dbReference type="EMBL" id="MCJ7858433.1"/>
    </source>
</evidence>
<name>A0A9X2AZ46_9CORY</name>
<dbReference type="EMBL" id="JALIEA010000012">
    <property type="protein sequence ID" value="MCJ7858433.1"/>
    <property type="molecule type" value="Genomic_DNA"/>
</dbReference>
<dbReference type="Pfam" id="PF01613">
    <property type="entry name" value="Flavin_Reduct"/>
    <property type="match status" value="1"/>
</dbReference>
<comment type="caution">
    <text evidence="4">The sequence shown here is derived from an EMBL/GenBank/DDBJ whole genome shotgun (WGS) entry which is preliminary data.</text>
</comment>
<dbReference type="PANTHER" id="PTHR30466">
    <property type="entry name" value="FLAVIN REDUCTASE"/>
    <property type="match status" value="1"/>
</dbReference>
<evidence type="ECO:0000256" key="1">
    <source>
        <dbReference type="ARBA" id="ARBA00008898"/>
    </source>
</evidence>
<dbReference type="InterPro" id="IPR050268">
    <property type="entry name" value="NADH-dep_flavin_reductase"/>
</dbReference>
<sequence>MDNDLVSRQFDPRTFRNAMGHYPTGVALVTGRAPDGELLAMVVGTFSSVSLDPPLVSFMPMKSSSTFRKMQECDSLCINIFGGEQESEMLSIAQRWQNKLDGIDWYPSPAGDPVLKNSIAWIDTTIADTVEAGDHWIVLCRVHDLEVTNPVPPLLFFQGGYGSFVGSSLLGRLRHDSLPAIHAAHGASAELEDLADSIGCEVIVYAALSEDEFATVYSALGPDVSQEHRFASRVPIVPPIGDTYMFDKPDDVRDRWLAKIGTSSGEVPDEVRQSHCRRLEMLRDTGHLIAHLPDDGGAAYQQMIEATNEYLNAPLTPFAEKTIRELIGSTTVDYTQREITADQRYTIGSIVFPVRDPAGEHTMTLRLAQLPQDVDGETVNRWIGQAENVVHTIEAD</sequence>
<evidence type="ECO:0000313" key="5">
    <source>
        <dbReference type="Proteomes" id="UP001139207"/>
    </source>
</evidence>
<dbReference type="GO" id="GO:0010181">
    <property type="term" value="F:FMN binding"/>
    <property type="evidence" value="ECO:0007669"/>
    <property type="project" value="InterPro"/>
</dbReference>
<reference evidence="4" key="1">
    <citation type="submission" date="2022-04" db="EMBL/GenBank/DDBJ databases">
        <title>Corynebacterium kalidii LD5P10.</title>
        <authorList>
            <person name="Sun J.Q."/>
        </authorList>
    </citation>
    <scope>NUCLEOTIDE SEQUENCE</scope>
    <source>
        <strain evidence="4">LD5P10</strain>
    </source>
</reference>